<dbReference type="NCBIfam" id="TIGR00516">
    <property type="entry name" value="acpS"/>
    <property type="match status" value="1"/>
</dbReference>
<keyword evidence="1 8" id="KW-0444">Lipid biosynthesis</keyword>
<gene>
    <name evidence="8" type="primary">acpS</name>
    <name evidence="10" type="ORF">HELGO_WM13523</name>
</gene>
<dbReference type="AlphaFoldDB" id="A0A6S6SKS3"/>
<evidence type="ECO:0000256" key="4">
    <source>
        <dbReference type="ARBA" id="ARBA00022832"/>
    </source>
</evidence>
<sequence length="119" mass="12884">MIGIDLVSINRIQKIVDRFGDKGLRKFLSENEIKIAKKTETIAGFYAAKEAVSKALKCGIGSECGFLDIVIKKSDKNAPFLEFSDELIKRFDIKDSSLSITHDGGFAVAVVAIECGGIG</sequence>
<comment type="similarity">
    <text evidence="8">Belongs to the P-Pant transferase superfamily. AcpS family.</text>
</comment>
<dbReference type="SUPFAM" id="SSF56214">
    <property type="entry name" value="4'-phosphopantetheinyl transferase"/>
    <property type="match status" value="1"/>
</dbReference>
<evidence type="ECO:0000259" key="9">
    <source>
        <dbReference type="Pfam" id="PF01648"/>
    </source>
</evidence>
<keyword evidence="6 8" id="KW-0443">Lipid metabolism</keyword>
<dbReference type="Pfam" id="PF01648">
    <property type="entry name" value="ACPS"/>
    <property type="match status" value="1"/>
</dbReference>
<dbReference type="Gene3D" id="3.90.470.20">
    <property type="entry name" value="4'-phosphopantetheinyl transferase domain"/>
    <property type="match status" value="1"/>
</dbReference>
<dbReference type="InterPro" id="IPR002582">
    <property type="entry name" value="ACPS"/>
</dbReference>
<dbReference type="InterPro" id="IPR008278">
    <property type="entry name" value="4-PPantetheinyl_Trfase_dom"/>
</dbReference>
<comment type="catalytic activity">
    <reaction evidence="8">
        <text>apo-[ACP] + CoA = holo-[ACP] + adenosine 3',5'-bisphosphate + H(+)</text>
        <dbReference type="Rhea" id="RHEA:12068"/>
        <dbReference type="Rhea" id="RHEA-COMP:9685"/>
        <dbReference type="Rhea" id="RHEA-COMP:9690"/>
        <dbReference type="ChEBI" id="CHEBI:15378"/>
        <dbReference type="ChEBI" id="CHEBI:29999"/>
        <dbReference type="ChEBI" id="CHEBI:57287"/>
        <dbReference type="ChEBI" id="CHEBI:58343"/>
        <dbReference type="ChEBI" id="CHEBI:64479"/>
        <dbReference type="EC" id="2.7.8.7"/>
    </reaction>
</comment>
<keyword evidence="5 8" id="KW-0460">Magnesium</keyword>
<keyword evidence="3 8" id="KW-0479">Metal-binding</keyword>
<evidence type="ECO:0000256" key="1">
    <source>
        <dbReference type="ARBA" id="ARBA00022516"/>
    </source>
</evidence>
<name>A0A6S6SKS3_9BACT</name>
<dbReference type="EC" id="2.7.8.7" evidence="8"/>
<evidence type="ECO:0000256" key="6">
    <source>
        <dbReference type="ARBA" id="ARBA00023098"/>
    </source>
</evidence>
<evidence type="ECO:0000256" key="5">
    <source>
        <dbReference type="ARBA" id="ARBA00022842"/>
    </source>
</evidence>
<reference evidence="10" key="1">
    <citation type="submission" date="2020-01" db="EMBL/GenBank/DDBJ databases">
        <authorList>
            <person name="Meier V. D."/>
            <person name="Meier V D."/>
        </authorList>
    </citation>
    <scope>NUCLEOTIDE SEQUENCE</scope>
    <source>
        <strain evidence="10">HLG_WM_MAG_12</strain>
    </source>
</reference>
<dbReference type="GO" id="GO:0000287">
    <property type="term" value="F:magnesium ion binding"/>
    <property type="evidence" value="ECO:0007669"/>
    <property type="project" value="UniProtKB-UniRule"/>
</dbReference>
<dbReference type="InterPro" id="IPR037143">
    <property type="entry name" value="4-PPantetheinyl_Trfase_dom_sf"/>
</dbReference>
<evidence type="ECO:0000313" key="10">
    <source>
        <dbReference type="EMBL" id="CAA6805766.1"/>
    </source>
</evidence>
<protein>
    <recommendedName>
        <fullName evidence="8">Holo-[acyl-carrier-protein] synthase</fullName>
        <shortName evidence="8">Holo-ACP synthase</shortName>
        <ecNumber evidence="8">2.7.8.7</ecNumber>
    </recommendedName>
    <alternativeName>
        <fullName evidence="8">4'-phosphopantetheinyl transferase AcpS</fullName>
    </alternativeName>
</protein>
<evidence type="ECO:0000256" key="3">
    <source>
        <dbReference type="ARBA" id="ARBA00022723"/>
    </source>
</evidence>
<organism evidence="10">
    <name type="scientific">uncultured Campylobacterales bacterium</name>
    <dbReference type="NCBI Taxonomy" id="352960"/>
    <lineage>
        <taxon>Bacteria</taxon>
        <taxon>Pseudomonadati</taxon>
        <taxon>Campylobacterota</taxon>
        <taxon>Epsilonproteobacteria</taxon>
        <taxon>Campylobacterales</taxon>
        <taxon>environmental samples</taxon>
    </lineage>
</organism>
<keyword evidence="2 8" id="KW-0808">Transferase</keyword>
<keyword evidence="7 8" id="KW-0275">Fatty acid biosynthesis</keyword>
<comment type="subcellular location">
    <subcellularLocation>
        <location evidence="8">Cytoplasm</location>
    </subcellularLocation>
</comment>
<keyword evidence="8" id="KW-0963">Cytoplasm</keyword>
<evidence type="ECO:0000256" key="2">
    <source>
        <dbReference type="ARBA" id="ARBA00022679"/>
    </source>
</evidence>
<dbReference type="GO" id="GO:0006633">
    <property type="term" value="P:fatty acid biosynthetic process"/>
    <property type="evidence" value="ECO:0007669"/>
    <property type="project" value="UniProtKB-UniRule"/>
</dbReference>
<dbReference type="InterPro" id="IPR004568">
    <property type="entry name" value="Ppantetheine-prot_Trfase_dom"/>
</dbReference>
<feature type="binding site" evidence="8">
    <location>
        <position position="50"/>
    </location>
    <ligand>
        <name>Mg(2+)</name>
        <dbReference type="ChEBI" id="CHEBI:18420"/>
    </ligand>
</feature>
<accession>A0A6S6SKS3</accession>
<dbReference type="EMBL" id="CACVAW010000020">
    <property type="protein sequence ID" value="CAA6805766.1"/>
    <property type="molecule type" value="Genomic_DNA"/>
</dbReference>
<keyword evidence="4 8" id="KW-0276">Fatty acid metabolism</keyword>
<comment type="function">
    <text evidence="8">Transfers the 4'-phosphopantetheine moiety from coenzyme A to a Ser of acyl-carrier-protein.</text>
</comment>
<evidence type="ECO:0000256" key="8">
    <source>
        <dbReference type="HAMAP-Rule" id="MF_00101"/>
    </source>
</evidence>
<dbReference type="NCBIfam" id="TIGR00556">
    <property type="entry name" value="pantethn_trn"/>
    <property type="match status" value="1"/>
</dbReference>
<dbReference type="GO" id="GO:0008897">
    <property type="term" value="F:holo-[acyl-carrier-protein] synthase activity"/>
    <property type="evidence" value="ECO:0007669"/>
    <property type="project" value="UniProtKB-UniRule"/>
</dbReference>
<dbReference type="GO" id="GO:0005737">
    <property type="term" value="C:cytoplasm"/>
    <property type="evidence" value="ECO:0007669"/>
    <property type="project" value="UniProtKB-SubCell"/>
</dbReference>
<dbReference type="HAMAP" id="MF_00101">
    <property type="entry name" value="AcpS"/>
    <property type="match status" value="1"/>
</dbReference>
<feature type="binding site" evidence="8">
    <location>
        <position position="5"/>
    </location>
    <ligand>
        <name>Mg(2+)</name>
        <dbReference type="ChEBI" id="CHEBI:18420"/>
    </ligand>
</feature>
<feature type="domain" description="4'-phosphopantetheinyl transferase" evidence="9">
    <location>
        <begin position="2"/>
        <end position="109"/>
    </location>
</feature>
<comment type="cofactor">
    <cofactor evidence="8">
        <name>Mg(2+)</name>
        <dbReference type="ChEBI" id="CHEBI:18420"/>
    </cofactor>
</comment>
<proteinExistence type="inferred from homology"/>
<evidence type="ECO:0000256" key="7">
    <source>
        <dbReference type="ARBA" id="ARBA00023160"/>
    </source>
</evidence>